<evidence type="ECO:0000259" key="12">
    <source>
        <dbReference type="Pfam" id="PF07715"/>
    </source>
</evidence>
<dbReference type="KEGG" id="dog:HP555_03665"/>
<dbReference type="SUPFAM" id="SSF56935">
    <property type="entry name" value="Porins"/>
    <property type="match status" value="1"/>
</dbReference>
<dbReference type="GO" id="GO:0015344">
    <property type="term" value="F:siderophore uptake transmembrane transporter activity"/>
    <property type="evidence" value="ECO:0007669"/>
    <property type="project" value="TreeGrafter"/>
</dbReference>
<evidence type="ECO:0000256" key="9">
    <source>
        <dbReference type="RuleBase" id="RU003357"/>
    </source>
</evidence>
<feature type="domain" description="TonB-dependent receptor-like beta-barrel" evidence="11">
    <location>
        <begin position="218"/>
        <end position="608"/>
    </location>
</feature>
<evidence type="ECO:0000256" key="1">
    <source>
        <dbReference type="ARBA" id="ARBA00004571"/>
    </source>
</evidence>
<name>A0A7T5VBX7_9BACT</name>
<dbReference type="CDD" id="cd01347">
    <property type="entry name" value="ligand_gated_channel"/>
    <property type="match status" value="1"/>
</dbReference>
<dbReference type="Gene3D" id="2.170.130.10">
    <property type="entry name" value="TonB-dependent receptor, plug domain"/>
    <property type="match status" value="1"/>
</dbReference>
<dbReference type="Proteomes" id="UP000596092">
    <property type="component" value="Chromosome"/>
</dbReference>
<keyword evidence="5 9" id="KW-0798">TonB box</keyword>
<evidence type="ECO:0000256" key="4">
    <source>
        <dbReference type="ARBA" id="ARBA00022692"/>
    </source>
</evidence>
<dbReference type="InterPro" id="IPR039426">
    <property type="entry name" value="TonB-dep_rcpt-like"/>
</dbReference>
<dbReference type="InterPro" id="IPR012910">
    <property type="entry name" value="Plug_dom"/>
</dbReference>
<dbReference type="AlphaFoldDB" id="A0A7T5VBX7"/>
<sequence>MQTVNMPYSIVAAAVFVGGILLFFPHTSQGAHEVIHQDTQTTTLETMVVTADRLREFATNNPAMVEAVGRREIEQRNIRSVEEALGNMGGVEVKQTSGVGSRISIRGSGKTGGVLVLVNGRPINSNQYGGVDLSSIPIETIESITVFKPPVPVWLGTGASDGAISIVTRGITGTREAEQKQIAKIRAAAGSYGTVEGSVSGQGKLGPGTAMASATGKHRDGKRTNNDLDSGNLLLHWDGSFANDRMLELDGRYLSSEYGSPGPLDNPTPNARQSYKKASLDARFSGAVGADGDYALNVYGETIEVEDQSQSGMISTLDDDKLGMKGEYNWNDEADRWTVRTSGLVENDRLDHTFSGRHSRITAGLGLQVDRKWQDWIVTGGARGDQVSNFGLNPGLSTGIRYAFAEGWSLKANIGSSVNIPTFGQLYQPSHGSIDQVRGNPELNKEKILSADTGVEYTWDKAQSVQLSMFRTETVDPILYQRGSDLIYRPINGDKAWRHGLEATWKYSFAAWLSLDANLIVQDSEIRETGNQLTYTPHLKGKLTLQSTLPRTETRLETSVRYTGRQYSEMENRKEQQLDSYVSVDCKIIQPFTLSDRKVEWFLNINNLFDTGYEIHYGYPDEGFFVLSGLNVSF</sequence>
<dbReference type="PANTHER" id="PTHR30069">
    <property type="entry name" value="TONB-DEPENDENT OUTER MEMBRANE RECEPTOR"/>
    <property type="match status" value="1"/>
</dbReference>
<evidence type="ECO:0000256" key="10">
    <source>
        <dbReference type="SAM" id="MobiDB-lite"/>
    </source>
</evidence>
<reference evidence="13 14" key="1">
    <citation type="submission" date="2020-05" db="EMBL/GenBank/DDBJ databases">
        <title>Complete genome of Desulfobulbus oligotrophicus.</title>
        <authorList>
            <person name="Podar M."/>
        </authorList>
    </citation>
    <scope>NUCLEOTIDE SEQUENCE [LARGE SCALE GENOMIC DNA]</scope>
    <source>
        <strain evidence="13 14">Prop6</strain>
    </source>
</reference>
<evidence type="ECO:0000256" key="8">
    <source>
        <dbReference type="PROSITE-ProRule" id="PRU01360"/>
    </source>
</evidence>
<evidence type="ECO:0000256" key="6">
    <source>
        <dbReference type="ARBA" id="ARBA00023136"/>
    </source>
</evidence>
<dbReference type="RefSeq" id="WP_199263843.1">
    <property type="nucleotide sequence ID" value="NZ_CP054140.1"/>
</dbReference>
<evidence type="ECO:0000256" key="7">
    <source>
        <dbReference type="ARBA" id="ARBA00023237"/>
    </source>
</evidence>
<proteinExistence type="inferred from homology"/>
<dbReference type="Pfam" id="PF00593">
    <property type="entry name" value="TonB_dep_Rec_b-barrel"/>
    <property type="match status" value="1"/>
</dbReference>
<dbReference type="GO" id="GO:0009279">
    <property type="term" value="C:cell outer membrane"/>
    <property type="evidence" value="ECO:0007669"/>
    <property type="project" value="UniProtKB-SubCell"/>
</dbReference>
<dbReference type="PROSITE" id="PS52016">
    <property type="entry name" value="TONB_DEPENDENT_REC_3"/>
    <property type="match status" value="1"/>
</dbReference>
<evidence type="ECO:0000256" key="5">
    <source>
        <dbReference type="ARBA" id="ARBA00023077"/>
    </source>
</evidence>
<dbReference type="Gene3D" id="2.40.170.20">
    <property type="entry name" value="TonB-dependent receptor, beta-barrel domain"/>
    <property type="match status" value="1"/>
</dbReference>
<evidence type="ECO:0000313" key="14">
    <source>
        <dbReference type="Proteomes" id="UP000596092"/>
    </source>
</evidence>
<dbReference type="PANTHER" id="PTHR30069:SF28">
    <property type="entry name" value="TONB-DEPENDENT RECEPTOR YNCD-RELATED"/>
    <property type="match status" value="1"/>
</dbReference>
<dbReference type="EMBL" id="CP054140">
    <property type="protein sequence ID" value="QQG65027.1"/>
    <property type="molecule type" value="Genomic_DNA"/>
</dbReference>
<comment type="subcellular location">
    <subcellularLocation>
        <location evidence="1 8">Cell outer membrane</location>
        <topology evidence="1 8">Multi-pass membrane protein</topology>
    </subcellularLocation>
</comment>
<keyword evidence="2 8" id="KW-0813">Transport</keyword>
<comment type="similarity">
    <text evidence="8 9">Belongs to the TonB-dependent receptor family.</text>
</comment>
<evidence type="ECO:0000256" key="2">
    <source>
        <dbReference type="ARBA" id="ARBA00022448"/>
    </source>
</evidence>
<feature type="region of interest" description="Disordered" evidence="10">
    <location>
        <begin position="196"/>
        <end position="229"/>
    </location>
</feature>
<dbReference type="InterPro" id="IPR036942">
    <property type="entry name" value="Beta-barrel_TonB_sf"/>
</dbReference>
<accession>A0A7T5VBX7</accession>
<keyword evidence="14" id="KW-1185">Reference proteome</keyword>
<dbReference type="GO" id="GO:0044718">
    <property type="term" value="P:siderophore transmembrane transport"/>
    <property type="evidence" value="ECO:0007669"/>
    <property type="project" value="TreeGrafter"/>
</dbReference>
<keyword evidence="3 8" id="KW-1134">Transmembrane beta strand</keyword>
<evidence type="ECO:0000256" key="3">
    <source>
        <dbReference type="ARBA" id="ARBA00022452"/>
    </source>
</evidence>
<gene>
    <name evidence="13" type="ORF">HP555_03665</name>
</gene>
<keyword evidence="6 8" id="KW-0472">Membrane</keyword>
<evidence type="ECO:0000259" key="11">
    <source>
        <dbReference type="Pfam" id="PF00593"/>
    </source>
</evidence>
<protein>
    <submittedName>
        <fullName evidence="13">TonB-dependent receptor</fullName>
    </submittedName>
</protein>
<keyword evidence="13" id="KW-0675">Receptor</keyword>
<evidence type="ECO:0000313" key="13">
    <source>
        <dbReference type="EMBL" id="QQG65027.1"/>
    </source>
</evidence>
<keyword evidence="4 8" id="KW-0812">Transmembrane</keyword>
<dbReference type="InterPro" id="IPR000531">
    <property type="entry name" value="Beta-barrel_TonB"/>
</dbReference>
<organism evidence="13 14">
    <name type="scientific">Desulfobulbus oligotrophicus</name>
    <dbReference type="NCBI Taxonomy" id="1909699"/>
    <lineage>
        <taxon>Bacteria</taxon>
        <taxon>Pseudomonadati</taxon>
        <taxon>Thermodesulfobacteriota</taxon>
        <taxon>Desulfobulbia</taxon>
        <taxon>Desulfobulbales</taxon>
        <taxon>Desulfobulbaceae</taxon>
        <taxon>Desulfobulbus</taxon>
    </lineage>
</organism>
<dbReference type="Pfam" id="PF07715">
    <property type="entry name" value="Plug"/>
    <property type="match status" value="1"/>
</dbReference>
<keyword evidence="7 8" id="KW-0998">Cell outer membrane</keyword>
<feature type="domain" description="TonB-dependent receptor plug" evidence="12">
    <location>
        <begin position="60"/>
        <end position="162"/>
    </location>
</feature>
<dbReference type="InterPro" id="IPR037066">
    <property type="entry name" value="Plug_dom_sf"/>
</dbReference>